<dbReference type="AlphaFoldDB" id="A0AAN7C553"/>
<reference evidence="1" key="1">
    <citation type="journal article" date="2023" name="Mol. Phylogenet. Evol.">
        <title>Genome-scale phylogeny and comparative genomics of the fungal order Sordariales.</title>
        <authorList>
            <person name="Hensen N."/>
            <person name="Bonometti L."/>
            <person name="Westerberg I."/>
            <person name="Brannstrom I.O."/>
            <person name="Guillou S."/>
            <person name="Cros-Aarteil S."/>
            <person name="Calhoun S."/>
            <person name="Haridas S."/>
            <person name="Kuo A."/>
            <person name="Mondo S."/>
            <person name="Pangilinan J."/>
            <person name="Riley R."/>
            <person name="LaButti K."/>
            <person name="Andreopoulos B."/>
            <person name="Lipzen A."/>
            <person name="Chen C."/>
            <person name="Yan M."/>
            <person name="Daum C."/>
            <person name="Ng V."/>
            <person name="Clum A."/>
            <person name="Steindorff A."/>
            <person name="Ohm R.A."/>
            <person name="Martin F."/>
            <person name="Silar P."/>
            <person name="Natvig D.O."/>
            <person name="Lalanne C."/>
            <person name="Gautier V."/>
            <person name="Ament-Velasquez S.L."/>
            <person name="Kruys A."/>
            <person name="Hutchinson M.I."/>
            <person name="Powell A.J."/>
            <person name="Barry K."/>
            <person name="Miller A.N."/>
            <person name="Grigoriev I.V."/>
            <person name="Debuchy R."/>
            <person name="Gladieux P."/>
            <person name="Hiltunen Thoren M."/>
            <person name="Johannesson H."/>
        </authorList>
    </citation>
    <scope>NUCLEOTIDE SEQUENCE</scope>
    <source>
        <strain evidence="1">CBS 532.94</strain>
    </source>
</reference>
<dbReference type="Proteomes" id="UP001303760">
    <property type="component" value="Unassembled WGS sequence"/>
</dbReference>
<keyword evidence="2" id="KW-1185">Reference proteome</keyword>
<comment type="caution">
    <text evidence="1">The sequence shown here is derived from an EMBL/GenBank/DDBJ whole genome shotgun (WGS) entry which is preliminary data.</text>
</comment>
<reference evidence="1" key="2">
    <citation type="submission" date="2023-05" db="EMBL/GenBank/DDBJ databases">
        <authorList>
            <consortium name="Lawrence Berkeley National Laboratory"/>
            <person name="Steindorff A."/>
            <person name="Hensen N."/>
            <person name="Bonometti L."/>
            <person name="Westerberg I."/>
            <person name="Brannstrom I.O."/>
            <person name="Guillou S."/>
            <person name="Cros-Aarteil S."/>
            <person name="Calhoun S."/>
            <person name="Haridas S."/>
            <person name="Kuo A."/>
            <person name="Mondo S."/>
            <person name="Pangilinan J."/>
            <person name="Riley R."/>
            <person name="Labutti K."/>
            <person name="Andreopoulos B."/>
            <person name="Lipzen A."/>
            <person name="Chen C."/>
            <person name="Yanf M."/>
            <person name="Daum C."/>
            <person name="Ng V."/>
            <person name="Clum A."/>
            <person name="Ohm R."/>
            <person name="Martin F."/>
            <person name="Silar P."/>
            <person name="Natvig D."/>
            <person name="Lalanne C."/>
            <person name="Gautier V."/>
            <person name="Ament-Velasquez S.L."/>
            <person name="Kruys A."/>
            <person name="Hutchinson M.I."/>
            <person name="Powell A.J."/>
            <person name="Barry K."/>
            <person name="Miller A.N."/>
            <person name="Grigoriev I.V."/>
            <person name="Debuchy R."/>
            <person name="Gladieux P."/>
            <person name="Thoren M.H."/>
            <person name="Johannesson H."/>
        </authorList>
    </citation>
    <scope>NUCLEOTIDE SEQUENCE</scope>
    <source>
        <strain evidence="1">CBS 532.94</strain>
    </source>
</reference>
<proteinExistence type="predicted"/>
<name>A0AAN7C553_9PEZI</name>
<organism evidence="1 2">
    <name type="scientific">Achaetomium macrosporum</name>
    <dbReference type="NCBI Taxonomy" id="79813"/>
    <lineage>
        <taxon>Eukaryota</taxon>
        <taxon>Fungi</taxon>
        <taxon>Dikarya</taxon>
        <taxon>Ascomycota</taxon>
        <taxon>Pezizomycotina</taxon>
        <taxon>Sordariomycetes</taxon>
        <taxon>Sordariomycetidae</taxon>
        <taxon>Sordariales</taxon>
        <taxon>Chaetomiaceae</taxon>
        <taxon>Achaetomium</taxon>
    </lineage>
</organism>
<sequence length="60" mass="6280">MSFNDSNSTLRCLGPDAIPSEATFAIPKDINYALAPGHDVSAPWMVECCAPNPVSLIAGC</sequence>
<evidence type="ECO:0000313" key="2">
    <source>
        <dbReference type="Proteomes" id="UP001303760"/>
    </source>
</evidence>
<protein>
    <submittedName>
        <fullName evidence="1">Uncharacterized protein</fullName>
    </submittedName>
</protein>
<gene>
    <name evidence="1" type="ORF">C8A03DRAFT_37248</name>
</gene>
<evidence type="ECO:0000313" key="1">
    <source>
        <dbReference type="EMBL" id="KAK4234937.1"/>
    </source>
</evidence>
<dbReference type="EMBL" id="MU860313">
    <property type="protein sequence ID" value="KAK4234937.1"/>
    <property type="molecule type" value="Genomic_DNA"/>
</dbReference>
<accession>A0AAN7C553</accession>